<sequence>MINVVIVGTSTFQTLSLIDPNTGVDWVKDLIGNFNGFNDGQFVWDESQGAYLATQETYDWWTKVLSDHSALTERIAEVKNLTNKVEEVDQIVWAASDCDLEDQATRVNAALDEAYGVSIGR</sequence>
<proteinExistence type="predicted"/>
<dbReference type="GeneID" id="93480157"/>
<reference evidence="1 2" key="1">
    <citation type="submission" date="2024-02" db="EMBL/GenBank/DDBJ databases">
        <title>Complete sequences of two Paenibacillus sp. strains and one Lysinibacillus strain isolated from the environment on STAA medium highlight biotechnological potential.</title>
        <authorList>
            <person name="Attere S.A."/>
            <person name="Piche L.C."/>
            <person name="Intertaglia L."/>
            <person name="Lami R."/>
            <person name="Charette S.J."/>
            <person name="Vincent A.T."/>
        </authorList>
    </citation>
    <scope>NUCLEOTIDE SEQUENCE [LARGE SCALE GENOMIC DNA]</scope>
    <source>
        <strain evidence="1 2">Y5S-7</strain>
        <plasmid evidence="1 2">pY5S7-2</plasmid>
    </source>
</reference>
<dbReference type="RefSeq" id="WP_338709230.1">
    <property type="nucleotide sequence ID" value="NZ_CP145894.1"/>
</dbReference>
<evidence type="ECO:0000313" key="2">
    <source>
        <dbReference type="Proteomes" id="UP001364764"/>
    </source>
</evidence>
<accession>A0ABD8B3Y6</accession>
<geneLocation type="plasmid" evidence="1 2">
    <name>pY5S7-2</name>
</geneLocation>
<dbReference type="EMBL" id="CP145894">
    <property type="protein sequence ID" value="WWP24139.1"/>
    <property type="molecule type" value="Genomic_DNA"/>
</dbReference>
<evidence type="ECO:0000313" key="1">
    <source>
        <dbReference type="EMBL" id="WWP24139.1"/>
    </source>
</evidence>
<keyword evidence="1" id="KW-0614">Plasmid</keyword>
<gene>
    <name evidence="1" type="ORF">V6668_31790</name>
</gene>
<name>A0ABD8B3Y6_PAEAM</name>
<organism evidence="1 2">
    <name type="scientific">Paenibacillus amylolyticus</name>
    <dbReference type="NCBI Taxonomy" id="1451"/>
    <lineage>
        <taxon>Bacteria</taxon>
        <taxon>Bacillati</taxon>
        <taxon>Bacillota</taxon>
        <taxon>Bacilli</taxon>
        <taxon>Bacillales</taxon>
        <taxon>Paenibacillaceae</taxon>
        <taxon>Paenibacillus</taxon>
    </lineage>
</organism>
<dbReference type="AlphaFoldDB" id="A0ABD8B3Y6"/>
<dbReference type="Proteomes" id="UP001364764">
    <property type="component" value="Plasmid pY5S7-2"/>
</dbReference>
<protein>
    <submittedName>
        <fullName evidence="1">Uncharacterized protein</fullName>
    </submittedName>
</protein>